<dbReference type="CDD" id="cd18760">
    <property type="entry name" value="PIN_MtVapC3-like"/>
    <property type="match status" value="1"/>
</dbReference>
<dbReference type="EMBL" id="LPXN01000174">
    <property type="protein sequence ID" value="KZC98241.1"/>
    <property type="molecule type" value="Genomic_DNA"/>
</dbReference>
<dbReference type="EC" id="3.1.-.-" evidence="6"/>
<evidence type="ECO:0000256" key="5">
    <source>
        <dbReference type="ARBA" id="ARBA00022842"/>
    </source>
</evidence>
<evidence type="ECO:0000256" key="4">
    <source>
        <dbReference type="ARBA" id="ARBA00022801"/>
    </source>
</evidence>
<organism evidence="8 9">
    <name type="scientific">Oceanibaculum pacificum</name>
    <dbReference type="NCBI Taxonomy" id="580166"/>
    <lineage>
        <taxon>Bacteria</taxon>
        <taxon>Pseudomonadati</taxon>
        <taxon>Pseudomonadota</taxon>
        <taxon>Alphaproteobacteria</taxon>
        <taxon>Rhodospirillales</taxon>
        <taxon>Oceanibaculaceae</taxon>
        <taxon>Oceanibaculum</taxon>
    </lineage>
</organism>
<dbReference type="PANTHER" id="PTHR42740">
    <property type="entry name" value="RIBONUCLEASE VAPC3"/>
    <property type="match status" value="1"/>
</dbReference>
<evidence type="ECO:0000259" key="7">
    <source>
        <dbReference type="Pfam" id="PF01850"/>
    </source>
</evidence>
<comment type="cofactor">
    <cofactor evidence="6">
        <name>Mg(2+)</name>
        <dbReference type="ChEBI" id="CHEBI:18420"/>
    </cofactor>
</comment>
<dbReference type="OrthoDB" id="9811788at2"/>
<feature type="domain" description="PIN" evidence="7">
    <location>
        <begin position="2"/>
        <end position="118"/>
    </location>
</feature>
<evidence type="ECO:0000256" key="1">
    <source>
        <dbReference type="ARBA" id="ARBA00022649"/>
    </source>
</evidence>
<dbReference type="Gene3D" id="3.40.50.1010">
    <property type="entry name" value="5'-nuclease"/>
    <property type="match status" value="1"/>
</dbReference>
<evidence type="ECO:0000256" key="2">
    <source>
        <dbReference type="ARBA" id="ARBA00022722"/>
    </source>
</evidence>
<dbReference type="Proteomes" id="UP000076400">
    <property type="component" value="Unassembled WGS sequence"/>
</dbReference>
<dbReference type="STRING" id="580166.AUP43_14915"/>
<comment type="caution">
    <text evidence="8">The sequence shown here is derived from an EMBL/GenBank/DDBJ whole genome shotgun (WGS) entry which is preliminary data.</text>
</comment>
<dbReference type="HAMAP" id="MF_00265">
    <property type="entry name" value="VapC_Nob1"/>
    <property type="match status" value="1"/>
</dbReference>
<evidence type="ECO:0000313" key="8">
    <source>
        <dbReference type="EMBL" id="KZC98241.1"/>
    </source>
</evidence>
<dbReference type="GO" id="GO:0016787">
    <property type="term" value="F:hydrolase activity"/>
    <property type="evidence" value="ECO:0007669"/>
    <property type="project" value="UniProtKB-KW"/>
</dbReference>
<keyword evidence="6" id="KW-0800">Toxin</keyword>
<dbReference type="InterPro" id="IPR002716">
    <property type="entry name" value="PIN_dom"/>
</dbReference>
<dbReference type="InterPro" id="IPR029060">
    <property type="entry name" value="PIN-like_dom_sf"/>
</dbReference>
<keyword evidence="1 6" id="KW-1277">Toxin-antitoxin system</keyword>
<dbReference type="GO" id="GO:0090729">
    <property type="term" value="F:toxin activity"/>
    <property type="evidence" value="ECO:0007669"/>
    <property type="project" value="UniProtKB-KW"/>
</dbReference>
<protein>
    <recommendedName>
        <fullName evidence="6">Ribonuclease VapC</fullName>
        <shortName evidence="6">RNase VapC</shortName>
        <ecNumber evidence="6">3.1.-.-</ecNumber>
    </recommendedName>
    <alternativeName>
        <fullName evidence="6">Toxin VapC</fullName>
    </alternativeName>
</protein>
<evidence type="ECO:0000256" key="3">
    <source>
        <dbReference type="ARBA" id="ARBA00022723"/>
    </source>
</evidence>
<feature type="binding site" evidence="6">
    <location>
        <position position="5"/>
    </location>
    <ligand>
        <name>Mg(2+)</name>
        <dbReference type="ChEBI" id="CHEBI:18420"/>
    </ligand>
</feature>
<evidence type="ECO:0000313" key="9">
    <source>
        <dbReference type="Proteomes" id="UP000076400"/>
    </source>
</evidence>
<sequence>MILVDSSVWIDFFNGNDSPEVQRLRRYLLETDVAVGELMLCEVLQGFRTEKQAALARRALTALPVLQISTPPLAIRAAENFRALRRRGITIRKTIDLLIGAYCIETGTPLLHADRDFQPMVEHLGLTAA</sequence>
<feature type="binding site" evidence="6">
    <location>
        <position position="96"/>
    </location>
    <ligand>
        <name>Mg(2+)</name>
        <dbReference type="ChEBI" id="CHEBI:18420"/>
    </ligand>
</feature>
<comment type="similarity">
    <text evidence="6">Belongs to the PINc/VapC protein family.</text>
</comment>
<keyword evidence="9" id="KW-1185">Reference proteome</keyword>
<dbReference type="InterPro" id="IPR022907">
    <property type="entry name" value="VapC_family"/>
</dbReference>
<keyword evidence="4 6" id="KW-0378">Hydrolase</keyword>
<dbReference type="Pfam" id="PF01850">
    <property type="entry name" value="PIN"/>
    <property type="match status" value="1"/>
</dbReference>
<dbReference type="AlphaFoldDB" id="A0A154VA51"/>
<dbReference type="PANTHER" id="PTHR42740:SF1">
    <property type="entry name" value="RIBONUCLEASE VAPC3"/>
    <property type="match status" value="1"/>
</dbReference>
<keyword evidence="5 6" id="KW-0460">Magnesium</keyword>
<dbReference type="InterPro" id="IPR051749">
    <property type="entry name" value="PINc/VapC_TA_RNase"/>
</dbReference>
<proteinExistence type="inferred from homology"/>
<gene>
    <name evidence="6" type="primary">vapC</name>
    <name evidence="8" type="ORF">AUP43_14915</name>
</gene>
<dbReference type="RefSeq" id="WP_067560292.1">
    <property type="nucleotide sequence ID" value="NZ_LPXN01000174.1"/>
</dbReference>
<keyword evidence="2 6" id="KW-0540">Nuclease</keyword>
<dbReference type="GO" id="GO:0004540">
    <property type="term" value="F:RNA nuclease activity"/>
    <property type="evidence" value="ECO:0007669"/>
    <property type="project" value="InterPro"/>
</dbReference>
<comment type="function">
    <text evidence="6">Toxic component of a toxin-antitoxin (TA) system. An RNase.</text>
</comment>
<dbReference type="GO" id="GO:0000287">
    <property type="term" value="F:magnesium ion binding"/>
    <property type="evidence" value="ECO:0007669"/>
    <property type="project" value="UniProtKB-UniRule"/>
</dbReference>
<dbReference type="SUPFAM" id="SSF88723">
    <property type="entry name" value="PIN domain-like"/>
    <property type="match status" value="1"/>
</dbReference>
<evidence type="ECO:0000256" key="6">
    <source>
        <dbReference type="HAMAP-Rule" id="MF_00265"/>
    </source>
</evidence>
<accession>A0A154VA51</accession>
<name>A0A154VA51_9PROT</name>
<keyword evidence="3 6" id="KW-0479">Metal-binding</keyword>
<reference evidence="8 9" key="1">
    <citation type="submission" date="2015-12" db="EMBL/GenBank/DDBJ databases">
        <title>Genome sequence of Oceanibaculum pacificum MCCC 1A02656.</title>
        <authorList>
            <person name="Lu L."/>
            <person name="Lai Q."/>
            <person name="Shao Z."/>
            <person name="Qian P."/>
        </authorList>
    </citation>
    <scope>NUCLEOTIDE SEQUENCE [LARGE SCALE GENOMIC DNA]</scope>
    <source>
        <strain evidence="8 9">MCCC 1A02656</strain>
    </source>
</reference>